<organism evidence="1 2">
    <name type="scientific">Angomonas deanei</name>
    <dbReference type="NCBI Taxonomy" id="59799"/>
    <lineage>
        <taxon>Eukaryota</taxon>
        <taxon>Discoba</taxon>
        <taxon>Euglenozoa</taxon>
        <taxon>Kinetoplastea</taxon>
        <taxon>Metakinetoplastina</taxon>
        <taxon>Trypanosomatida</taxon>
        <taxon>Trypanosomatidae</taxon>
        <taxon>Strigomonadinae</taxon>
        <taxon>Angomonas</taxon>
    </lineage>
</organism>
<reference evidence="1 2" key="1">
    <citation type="submission" date="2020-08" db="EMBL/GenBank/DDBJ databases">
        <authorList>
            <person name="Newling K."/>
            <person name="Davey J."/>
            <person name="Forrester S."/>
        </authorList>
    </citation>
    <scope>NUCLEOTIDE SEQUENCE [LARGE SCALE GENOMIC DNA]</scope>
    <source>
        <strain evidence="2">Crithidia deanei Carvalho (ATCC PRA-265)</strain>
    </source>
</reference>
<evidence type="ECO:0000313" key="2">
    <source>
        <dbReference type="Proteomes" id="UP000515908"/>
    </source>
</evidence>
<dbReference type="Proteomes" id="UP000515908">
    <property type="component" value="Chromosome 03"/>
</dbReference>
<gene>
    <name evidence="1" type="ORF">ADEAN_000213000</name>
</gene>
<dbReference type="EMBL" id="LR877147">
    <property type="protein sequence ID" value="CAD2214679.1"/>
    <property type="molecule type" value="Genomic_DNA"/>
</dbReference>
<keyword evidence="2" id="KW-1185">Reference proteome</keyword>
<dbReference type="AlphaFoldDB" id="A0A7G2C4Y9"/>
<accession>A0A7G2C4Y9</accession>
<dbReference type="VEuPathDB" id="TriTrypDB:ADEAN_000213000"/>
<protein>
    <submittedName>
        <fullName evidence="1">Uncharacterized protein</fullName>
    </submittedName>
</protein>
<proteinExistence type="predicted"/>
<sequence>MQSDFRKRVDDLTNSKRYSDAHKEIIQKAKHDEVEKQRRLQKLTDEQAREYIAFQNSKERYMSDANQKIMLFRDNAQERLWQKQVNDRMANDEELELFAARQAETIQRRPVPTNAETLELRREEQQLRQSRKFLEADKAHKLATSVEVKHLQTIHGQKQAELTRKIEEREAQNRAAESKAIVNQINKDRLAEERVRQDIALGKARFHHLEREMLRLHETKRNELDLLGYLKRPTNAEATKSHRGTALVKRVEGDPLRAPPLCALYGHLLETM</sequence>
<evidence type="ECO:0000313" key="1">
    <source>
        <dbReference type="EMBL" id="CAD2214679.1"/>
    </source>
</evidence>
<name>A0A7G2C4Y9_9TRYP</name>